<name>A0ABU7T8C5_9HYPH</name>
<evidence type="ECO:0000313" key="2">
    <source>
        <dbReference type="EMBL" id="MEE7456791.1"/>
    </source>
</evidence>
<sequence>MAAMNSGVRDHGEEAAETRGDAGDEPWSQSEFDAASIPANAPEADTTPTPGRTWDISDWFRIS</sequence>
<feature type="compositionally biased region" description="Basic and acidic residues" evidence="1">
    <location>
        <begin position="8"/>
        <end position="22"/>
    </location>
</feature>
<dbReference type="Proteomes" id="UP001349262">
    <property type="component" value="Unassembled WGS sequence"/>
</dbReference>
<protein>
    <submittedName>
        <fullName evidence="2">Uncharacterized protein</fullName>
    </submittedName>
</protein>
<proteinExistence type="predicted"/>
<reference evidence="2 3" key="1">
    <citation type="journal article" date="2012" name="Genet. Mol. Biol.">
        <title>Analysis of 16S rRNA and mxaF genes revealing insights into Methylobacterium niche-specific plant association.</title>
        <authorList>
            <person name="Dourado M.N."/>
            <person name="Andreote F.D."/>
            <person name="Dini-Andreote F."/>
            <person name="Conti R."/>
            <person name="Araujo J.M."/>
            <person name="Araujo W.L."/>
        </authorList>
    </citation>
    <scope>NUCLEOTIDE SEQUENCE [LARGE SCALE GENOMIC DNA]</scope>
    <source>
        <strain evidence="2 3">SR1.6/4</strain>
    </source>
</reference>
<comment type="caution">
    <text evidence="2">The sequence shown here is derived from an EMBL/GenBank/DDBJ whole genome shotgun (WGS) entry which is preliminary data.</text>
</comment>
<keyword evidence="3" id="KW-1185">Reference proteome</keyword>
<evidence type="ECO:0000256" key="1">
    <source>
        <dbReference type="SAM" id="MobiDB-lite"/>
    </source>
</evidence>
<gene>
    <name evidence="2" type="ORF">MRSR164_08355</name>
</gene>
<evidence type="ECO:0000313" key="3">
    <source>
        <dbReference type="Proteomes" id="UP001349262"/>
    </source>
</evidence>
<organism evidence="2 3">
    <name type="scientific">Methylobacterium radiotolerans</name>
    <dbReference type="NCBI Taxonomy" id="31998"/>
    <lineage>
        <taxon>Bacteria</taxon>
        <taxon>Pseudomonadati</taxon>
        <taxon>Pseudomonadota</taxon>
        <taxon>Alphaproteobacteria</taxon>
        <taxon>Hyphomicrobiales</taxon>
        <taxon>Methylobacteriaceae</taxon>
        <taxon>Methylobacterium</taxon>
    </lineage>
</organism>
<dbReference type="EMBL" id="MLBY01000004">
    <property type="protein sequence ID" value="MEE7456791.1"/>
    <property type="molecule type" value="Genomic_DNA"/>
</dbReference>
<feature type="region of interest" description="Disordered" evidence="1">
    <location>
        <begin position="1"/>
        <end position="63"/>
    </location>
</feature>
<accession>A0ABU7T8C5</accession>